<evidence type="ECO:0000313" key="2">
    <source>
        <dbReference type="Proteomes" id="UP000192611"/>
    </source>
</evidence>
<gene>
    <name evidence="1" type="ORF">B6D57_04295</name>
</gene>
<comment type="caution">
    <text evidence="1">The sequence shown here is derived from an EMBL/GenBank/DDBJ whole genome shotgun (WGS) entry which is preliminary data.</text>
</comment>
<dbReference type="EMBL" id="NATQ01000087">
    <property type="protein sequence ID" value="OQX90217.1"/>
    <property type="molecule type" value="Genomic_DNA"/>
</dbReference>
<organism evidence="1 2">
    <name type="scientific">Candidatus Coatesbacteria bacterium 4484_99</name>
    <dbReference type="NCBI Taxonomy" id="1970774"/>
    <lineage>
        <taxon>Bacteria</taxon>
        <taxon>Candidatus Coatesiibacteriota</taxon>
    </lineage>
</organism>
<reference evidence="2" key="1">
    <citation type="submission" date="2017-03" db="EMBL/GenBank/DDBJ databases">
        <title>Novel pathways for hydrocarbon cycling and metabolic interdependencies in hydrothermal sediment communities.</title>
        <authorList>
            <person name="Dombrowski N."/>
            <person name="Seitz K."/>
            <person name="Teske A."/>
            <person name="Baker B."/>
        </authorList>
    </citation>
    <scope>NUCLEOTIDE SEQUENCE [LARGE SCALE GENOMIC DNA]</scope>
</reference>
<dbReference type="PROSITE" id="PS51257">
    <property type="entry name" value="PROKAR_LIPOPROTEIN"/>
    <property type="match status" value="1"/>
</dbReference>
<dbReference type="AlphaFoldDB" id="A0A1W9S0Q9"/>
<proteinExistence type="predicted"/>
<protein>
    <submittedName>
        <fullName evidence="1">Uncharacterized protein</fullName>
    </submittedName>
</protein>
<sequence length="172" mass="19181">MRGALFIPIYALIALLGCINIEQISQQDNVKAGENFKVEVTGLLGDTTDLEGSVYYGIAGVLIPQGWEIEDAYFEGTVEGQLDEVKRLGTALDLEYPTPEGYEWFGFITTKGYEVTEKMKNGKVNVVFKIKTTEEKGSYSLDYRLGTCTDATIISSDLMWGEHLERMVIDVE</sequence>
<evidence type="ECO:0000313" key="1">
    <source>
        <dbReference type="EMBL" id="OQX90217.1"/>
    </source>
</evidence>
<dbReference type="Proteomes" id="UP000192611">
    <property type="component" value="Unassembled WGS sequence"/>
</dbReference>
<accession>A0A1W9S0Q9</accession>
<name>A0A1W9S0Q9_9BACT</name>